<dbReference type="Pfam" id="PF04542">
    <property type="entry name" value="Sigma70_r2"/>
    <property type="match status" value="1"/>
</dbReference>
<comment type="similarity">
    <text evidence="1">Belongs to the sigma-70 factor family. ECF subfamily.</text>
</comment>
<dbReference type="Gene3D" id="1.10.1740.10">
    <property type="match status" value="1"/>
</dbReference>
<dbReference type="InterPro" id="IPR013325">
    <property type="entry name" value="RNA_pol_sigma_r2"/>
</dbReference>
<evidence type="ECO:0000313" key="9">
    <source>
        <dbReference type="Proteomes" id="UP000199041"/>
    </source>
</evidence>
<evidence type="ECO:0000256" key="4">
    <source>
        <dbReference type="ARBA" id="ARBA00023125"/>
    </source>
</evidence>
<keyword evidence="5" id="KW-0804">Transcription</keyword>
<dbReference type="Proteomes" id="UP000199041">
    <property type="component" value="Unassembled WGS sequence"/>
</dbReference>
<evidence type="ECO:0000256" key="3">
    <source>
        <dbReference type="ARBA" id="ARBA00023082"/>
    </source>
</evidence>
<dbReference type="InterPro" id="IPR013324">
    <property type="entry name" value="RNA_pol_sigma_r3/r4-like"/>
</dbReference>
<evidence type="ECO:0000259" key="6">
    <source>
        <dbReference type="Pfam" id="PF04542"/>
    </source>
</evidence>
<dbReference type="PANTHER" id="PTHR43133:SF8">
    <property type="entry name" value="RNA POLYMERASE SIGMA FACTOR HI_1459-RELATED"/>
    <property type="match status" value="1"/>
</dbReference>
<dbReference type="EMBL" id="FNQY01000002">
    <property type="protein sequence ID" value="SDZ83355.1"/>
    <property type="molecule type" value="Genomic_DNA"/>
</dbReference>
<keyword evidence="4" id="KW-0238">DNA-binding</keyword>
<dbReference type="GO" id="GO:0016987">
    <property type="term" value="F:sigma factor activity"/>
    <property type="evidence" value="ECO:0007669"/>
    <property type="project" value="UniProtKB-KW"/>
</dbReference>
<protein>
    <submittedName>
        <fullName evidence="8">RNA polymerase sigma-70 factor, ECF subfamily</fullName>
    </submittedName>
</protein>
<dbReference type="NCBIfam" id="TIGR02937">
    <property type="entry name" value="sigma70-ECF"/>
    <property type="match status" value="1"/>
</dbReference>
<evidence type="ECO:0000256" key="1">
    <source>
        <dbReference type="ARBA" id="ARBA00010641"/>
    </source>
</evidence>
<proteinExistence type="inferred from homology"/>
<organism evidence="8 9">
    <name type="scientific">Arachidicoccus rhizosphaerae</name>
    <dbReference type="NCBI Taxonomy" id="551991"/>
    <lineage>
        <taxon>Bacteria</taxon>
        <taxon>Pseudomonadati</taxon>
        <taxon>Bacteroidota</taxon>
        <taxon>Chitinophagia</taxon>
        <taxon>Chitinophagales</taxon>
        <taxon>Chitinophagaceae</taxon>
        <taxon>Arachidicoccus</taxon>
    </lineage>
</organism>
<accession>A0A1H3W8D1</accession>
<dbReference type="Gene3D" id="1.10.10.10">
    <property type="entry name" value="Winged helix-like DNA-binding domain superfamily/Winged helix DNA-binding domain"/>
    <property type="match status" value="1"/>
</dbReference>
<evidence type="ECO:0000313" key="8">
    <source>
        <dbReference type="EMBL" id="SDZ83355.1"/>
    </source>
</evidence>
<dbReference type="AlphaFoldDB" id="A0A1H3W8D1"/>
<evidence type="ECO:0000259" key="7">
    <source>
        <dbReference type="Pfam" id="PF08281"/>
    </source>
</evidence>
<evidence type="ECO:0000256" key="5">
    <source>
        <dbReference type="ARBA" id="ARBA00023163"/>
    </source>
</evidence>
<dbReference type="Pfam" id="PF08281">
    <property type="entry name" value="Sigma70_r4_2"/>
    <property type="match status" value="1"/>
</dbReference>
<dbReference type="PANTHER" id="PTHR43133">
    <property type="entry name" value="RNA POLYMERASE ECF-TYPE SIGMA FACTO"/>
    <property type="match status" value="1"/>
</dbReference>
<feature type="domain" description="RNA polymerase sigma-70 region 2" evidence="6">
    <location>
        <begin position="29"/>
        <end position="94"/>
    </location>
</feature>
<dbReference type="OrthoDB" id="1116873at2"/>
<dbReference type="InterPro" id="IPR007627">
    <property type="entry name" value="RNA_pol_sigma70_r2"/>
</dbReference>
<dbReference type="InterPro" id="IPR036388">
    <property type="entry name" value="WH-like_DNA-bd_sf"/>
</dbReference>
<keyword evidence="9" id="KW-1185">Reference proteome</keyword>
<feature type="domain" description="RNA polymerase sigma factor 70 region 4 type 2" evidence="7">
    <location>
        <begin position="125"/>
        <end position="177"/>
    </location>
</feature>
<dbReference type="InterPro" id="IPR013249">
    <property type="entry name" value="RNA_pol_sigma70_r4_t2"/>
</dbReference>
<reference evidence="8 9" key="1">
    <citation type="submission" date="2016-10" db="EMBL/GenBank/DDBJ databases">
        <authorList>
            <person name="de Groot N.N."/>
        </authorList>
    </citation>
    <scope>NUCLEOTIDE SEQUENCE [LARGE SCALE GENOMIC DNA]</scope>
    <source>
        <strain evidence="8 9">Vu-144</strain>
    </source>
</reference>
<dbReference type="STRING" id="551991.SAMN05192529_102220"/>
<dbReference type="RefSeq" id="WP_139188071.1">
    <property type="nucleotide sequence ID" value="NZ_FNQY01000002.1"/>
</dbReference>
<gene>
    <name evidence="8" type="ORF">SAMN05192529_102220</name>
</gene>
<keyword evidence="3" id="KW-0731">Sigma factor</keyword>
<evidence type="ECO:0000256" key="2">
    <source>
        <dbReference type="ARBA" id="ARBA00023015"/>
    </source>
</evidence>
<name>A0A1H3W8D1_9BACT</name>
<dbReference type="GO" id="GO:0003677">
    <property type="term" value="F:DNA binding"/>
    <property type="evidence" value="ECO:0007669"/>
    <property type="project" value="UniProtKB-KW"/>
</dbReference>
<sequence>MSHHHQKYNDDLLLSKYMQSQDNYWLGILLQRYTVLVLGVTMKYLGDSEQAKDATQQIFFHVLQTVSRHKITNFKNWLYTVAKNHCLMHLRGQKHSRVEQLKEELVEIHADNQLEQLENRELLLDQMQSALEMLGHEQKTCISLYYLENHSYQQIALITGYNGDQVKSYIQNGKRNLKNYLLKNLPPNG</sequence>
<dbReference type="InterPro" id="IPR014284">
    <property type="entry name" value="RNA_pol_sigma-70_dom"/>
</dbReference>
<keyword evidence="2" id="KW-0805">Transcription regulation</keyword>
<dbReference type="SUPFAM" id="SSF88946">
    <property type="entry name" value="Sigma2 domain of RNA polymerase sigma factors"/>
    <property type="match status" value="1"/>
</dbReference>
<dbReference type="GO" id="GO:0006352">
    <property type="term" value="P:DNA-templated transcription initiation"/>
    <property type="evidence" value="ECO:0007669"/>
    <property type="project" value="InterPro"/>
</dbReference>
<dbReference type="SUPFAM" id="SSF88659">
    <property type="entry name" value="Sigma3 and sigma4 domains of RNA polymerase sigma factors"/>
    <property type="match status" value="1"/>
</dbReference>
<dbReference type="InterPro" id="IPR039425">
    <property type="entry name" value="RNA_pol_sigma-70-like"/>
</dbReference>